<dbReference type="InterPro" id="IPR016135">
    <property type="entry name" value="UBQ-conjugating_enzyme/RWD"/>
</dbReference>
<dbReference type="Pfam" id="PF08263">
    <property type="entry name" value="LRRNT_2"/>
    <property type="match status" value="1"/>
</dbReference>
<dbReference type="Gene3D" id="3.40.30.10">
    <property type="entry name" value="Glutaredoxin"/>
    <property type="match status" value="1"/>
</dbReference>
<dbReference type="InterPro" id="IPR013210">
    <property type="entry name" value="LRR_N_plant-typ"/>
</dbReference>
<feature type="active site" description="Glycyl thioester intermediate" evidence="9">
    <location>
        <position position="711"/>
    </location>
</feature>
<evidence type="ECO:0000256" key="7">
    <source>
        <dbReference type="ARBA" id="ARBA00022989"/>
    </source>
</evidence>
<evidence type="ECO:0008006" key="19">
    <source>
        <dbReference type="Google" id="ProtNLM"/>
    </source>
</evidence>
<dbReference type="InterPro" id="IPR001611">
    <property type="entry name" value="Leu-rich_rpt"/>
</dbReference>
<dbReference type="SUPFAM" id="SSF52058">
    <property type="entry name" value="L domain-like"/>
    <property type="match status" value="1"/>
</dbReference>
<dbReference type="Pfam" id="PF07714">
    <property type="entry name" value="PK_Tyr_Ser-Thr"/>
    <property type="match status" value="1"/>
</dbReference>
<comment type="subcellular location">
    <subcellularLocation>
        <location evidence="1">Membrane</location>
    </subcellularLocation>
</comment>
<dbReference type="Gene3D" id="3.30.200.20">
    <property type="entry name" value="Phosphorylase Kinase, domain 1"/>
    <property type="match status" value="1"/>
</dbReference>
<feature type="region of interest" description="Disordered" evidence="11">
    <location>
        <begin position="278"/>
        <end position="305"/>
    </location>
</feature>
<dbReference type="CDD" id="cd23792">
    <property type="entry name" value="UBCc_UBE2D"/>
    <property type="match status" value="1"/>
</dbReference>
<dbReference type="InterPro" id="IPR011009">
    <property type="entry name" value="Kinase-like_dom_sf"/>
</dbReference>
<feature type="compositionally biased region" description="Low complexity" evidence="11">
    <location>
        <begin position="605"/>
        <end position="621"/>
    </location>
</feature>
<dbReference type="PANTHER" id="PTHR48010">
    <property type="entry name" value="OS05G0588300 PROTEIN"/>
    <property type="match status" value="1"/>
</dbReference>
<dbReference type="CDD" id="cd02947">
    <property type="entry name" value="TRX_family"/>
    <property type="match status" value="1"/>
</dbReference>
<dbReference type="PROSITE" id="PS50127">
    <property type="entry name" value="UBC_2"/>
    <property type="match status" value="1"/>
</dbReference>
<dbReference type="Pfam" id="PF00179">
    <property type="entry name" value="UQ_con"/>
    <property type="match status" value="1"/>
</dbReference>
<feature type="domain" description="Protein kinase" evidence="14">
    <location>
        <begin position="331"/>
        <end position="604"/>
    </location>
</feature>
<evidence type="ECO:0000256" key="3">
    <source>
        <dbReference type="ARBA" id="ARBA00022679"/>
    </source>
</evidence>
<evidence type="ECO:0000256" key="10">
    <source>
        <dbReference type="PROSITE-ProRule" id="PRU10141"/>
    </source>
</evidence>
<evidence type="ECO:0000256" key="12">
    <source>
        <dbReference type="SAM" id="Phobius"/>
    </source>
</evidence>
<dbReference type="InterPro" id="IPR017441">
    <property type="entry name" value="Protein_kinase_ATP_BS"/>
</dbReference>
<protein>
    <recommendedName>
        <fullName evidence="19">Protein kinase domain-containing protein</fullName>
    </recommendedName>
</protein>
<evidence type="ECO:0000259" key="15">
    <source>
        <dbReference type="PROSITE" id="PS50127"/>
    </source>
</evidence>
<evidence type="ECO:0000259" key="16">
    <source>
        <dbReference type="PROSITE" id="PS51352"/>
    </source>
</evidence>
<dbReference type="CDD" id="cd14066">
    <property type="entry name" value="STKc_IRAK"/>
    <property type="match status" value="1"/>
</dbReference>
<accession>A0ABQ7ZMP5</accession>
<feature type="transmembrane region" description="Helical" evidence="12">
    <location>
        <begin position="248"/>
        <end position="273"/>
    </location>
</feature>
<proteinExistence type="predicted"/>
<keyword evidence="6" id="KW-0833">Ubl conjugation pathway</keyword>
<name>A0ABQ7ZMP5_BRANA</name>
<keyword evidence="18" id="KW-1185">Reference proteome</keyword>
<dbReference type="SUPFAM" id="SSF54495">
    <property type="entry name" value="UBC-like"/>
    <property type="match status" value="1"/>
</dbReference>
<evidence type="ECO:0000313" key="17">
    <source>
        <dbReference type="EMBL" id="KAH0881302.1"/>
    </source>
</evidence>
<dbReference type="PROSITE" id="PS50011">
    <property type="entry name" value="PROTEIN_KINASE_DOM"/>
    <property type="match status" value="1"/>
</dbReference>
<dbReference type="InterPro" id="IPR036249">
    <property type="entry name" value="Thioredoxin-like_sf"/>
</dbReference>
<keyword evidence="7 12" id="KW-1133">Transmembrane helix</keyword>
<keyword evidence="13" id="KW-0732">Signal</keyword>
<keyword evidence="8 12" id="KW-0472">Membrane</keyword>
<feature type="domain" description="UBC core" evidence="15">
    <location>
        <begin position="627"/>
        <end position="773"/>
    </location>
</feature>
<evidence type="ECO:0000256" key="2">
    <source>
        <dbReference type="ARBA" id="ARBA00022614"/>
    </source>
</evidence>
<evidence type="ECO:0000259" key="14">
    <source>
        <dbReference type="PROSITE" id="PS50011"/>
    </source>
</evidence>
<evidence type="ECO:0000256" key="1">
    <source>
        <dbReference type="ARBA" id="ARBA00004370"/>
    </source>
</evidence>
<dbReference type="PROSITE" id="PS00194">
    <property type="entry name" value="THIOREDOXIN_1"/>
    <property type="match status" value="1"/>
</dbReference>
<keyword evidence="5" id="KW-0677">Repeat</keyword>
<evidence type="ECO:0000256" key="13">
    <source>
        <dbReference type="SAM" id="SignalP"/>
    </source>
</evidence>
<dbReference type="Gene3D" id="3.80.10.10">
    <property type="entry name" value="Ribonuclease Inhibitor"/>
    <property type="match status" value="2"/>
</dbReference>
<dbReference type="InterPro" id="IPR013766">
    <property type="entry name" value="Thioredoxin_domain"/>
</dbReference>
<evidence type="ECO:0000256" key="9">
    <source>
        <dbReference type="PROSITE-ProRule" id="PRU10133"/>
    </source>
</evidence>
<dbReference type="InterPro" id="IPR000608">
    <property type="entry name" value="UBC"/>
</dbReference>
<feature type="binding site" evidence="10">
    <location>
        <position position="368"/>
    </location>
    <ligand>
        <name>ATP</name>
        <dbReference type="ChEBI" id="CHEBI:30616"/>
    </ligand>
</feature>
<dbReference type="PROSITE" id="PS00107">
    <property type="entry name" value="PROTEIN_KINASE_ATP"/>
    <property type="match status" value="1"/>
</dbReference>
<dbReference type="InterPro" id="IPR050994">
    <property type="entry name" value="At_inactive_RLKs"/>
</dbReference>
<dbReference type="SUPFAM" id="SSF56112">
    <property type="entry name" value="Protein kinase-like (PK-like)"/>
    <property type="match status" value="1"/>
</dbReference>
<evidence type="ECO:0000313" key="18">
    <source>
        <dbReference type="Proteomes" id="UP000824890"/>
    </source>
</evidence>
<keyword evidence="10" id="KW-0067">ATP-binding</keyword>
<keyword evidence="10" id="KW-0547">Nucleotide-binding</keyword>
<dbReference type="SMART" id="SM00212">
    <property type="entry name" value="UBCc"/>
    <property type="match status" value="1"/>
</dbReference>
<feature type="region of interest" description="Disordered" evidence="11">
    <location>
        <begin position="605"/>
        <end position="627"/>
    </location>
</feature>
<dbReference type="InterPro" id="IPR000719">
    <property type="entry name" value="Prot_kinase_dom"/>
</dbReference>
<keyword evidence="4 12" id="KW-0812">Transmembrane</keyword>
<dbReference type="PANTHER" id="PTHR48010:SF64">
    <property type="entry name" value="PROTEIN KINASE DOMAIN-CONTAINING PROTEIN"/>
    <property type="match status" value="1"/>
</dbReference>
<evidence type="ECO:0000256" key="11">
    <source>
        <dbReference type="SAM" id="MobiDB-lite"/>
    </source>
</evidence>
<dbReference type="Pfam" id="PF00085">
    <property type="entry name" value="Thioredoxin"/>
    <property type="match status" value="1"/>
</dbReference>
<dbReference type="InterPro" id="IPR023313">
    <property type="entry name" value="UBQ-conjugating_AS"/>
</dbReference>
<evidence type="ECO:0000256" key="8">
    <source>
        <dbReference type="ARBA" id="ARBA00023136"/>
    </source>
</evidence>
<organism evidence="17 18">
    <name type="scientific">Brassica napus</name>
    <name type="common">Rape</name>
    <dbReference type="NCBI Taxonomy" id="3708"/>
    <lineage>
        <taxon>Eukaryota</taxon>
        <taxon>Viridiplantae</taxon>
        <taxon>Streptophyta</taxon>
        <taxon>Embryophyta</taxon>
        <taxon>Tracheophyta</taxon>
        <taxon>Spermatophyta</taxon>
        <taxon>Magnoliopsida</taxon>
        <taxon>eudicotyledons</taxon>
        <taxon>Gunneridae</taxon>
        <taxon>Pentapetalae</taxon>
        <taxon>rosids</taxon>
        <taxon>malvids</taxon>
        <taxon>Brassicales</taxon>
        <taxon>Brassicaceae</taxon>
        <taxon>Brassiceae</taxon>
        <taxon>Brassica</taxon>
    </lineage>
</organism>
<dbReference type="Pfam" id="PF00560">
    <property type="entry name" value="LRR_1"/>
    <property type="match status" value="4"/>
</dbReference>
<feature type="region of interest" description="Disordered" evidence="11">
    <location>
        <begin position="219"/>
        <end position="242"/>
    </location>
</feature>
<dbReference type="InterPro" id="IPR032675">
    <property type="entry name" value="LRR_dom_sf"/>
</dbReference>
<dbReference type="SUPFAM" id="SSF52833">
    <property type="entry name" value="Thioredoxin-like"/>
    <property type="match status" value="1"/>
</dbReference>
<feature type="chain" id="PRO_5047402008" description="Protein kinase domain-containing protein" evidence="13">
    <location>
        <begin position="20"/>
        <end position="944"/>
    </location>
</feature>
<sequence length="944" mass="103109">MMRIVAAFVFLLVSPFVSPTDIDTDKQALLEFASLVPHVRKLNWNTTIPICTSWTGITCSKNNARVTALRLPGSGLYGPLPEKTFEQLDALRIISLRSNNLQGSIPSAILSLPFIRSLYFHDNNFSGSIPPALSPRLVNLDLSANSLSGSIPGTLRNLTQLTDLSLQNNSLTGPIPDLPPSLKYLNVSYNSLNGSVPSSVKSFPASAFQGNTLLCGGPLTPCPENTTSPSPSPSPTPPGTSKRVLSTAAIVGIAVGGSVLLFILLAILTLCCAKKKDNGQESSTTAAPKAKPGRSDNKAEEFGSGVQEAEKNKLVFFEGSSYNFDLEDLLRASAEVLGKGSYGTTYKAILEEGTTVVVKRLKEVAAGKREFEQQMEAVGRISPHGNVAPLRAYYFSKDEKLLVYDYYQGGNFSMLLHGNNEGGRGALDWEQRLKICLGAAKGIAHIHSSSGAKLLHGNIKSPNVLLMQDLNACVSDYGIAPLMSHHTLLPSRSLGYRAPEAIETRKHTQKSDVYSFGVLLLEMLTGKAAGKTTGHEEVVDLPKWVQSVVREEWTGEVFDVELIKQQHNVEEEMVQMLQVAMACVSKHPDSRPSMEEVVNMMEEVRPSNGSGAGSGNRASSPEMIRSSDSPRILKELKDLQKDPPSNCSAGPVAEDMFHWQATIMGPPDSPYAGGVFLVSIHFPPDYPFKPPKVSFKTRVYHPNINSNGSICLDILKEQWSPALTVSKVLLSICSLLTDPNPDDPLVPEIAHMYKTDKSKYESTARSWTQKSFAIPKRIFAKKRKKKKEESVLYSVFKFTEHFIQMGSCVSKDTGDDDSVHNVDFSGGNVHLITTKESWDEKLAEAGRDGKIVIANFSATWCGPCKIVAPFYVELSEKHPSLMFLLVDVDELSDFSSTWDIKATPTFFFLKNGEQIGKLVGANKPELQKKVTSIIDSVPESPQRP</sequence>
<dbReference type="InterPro" id="IPR001245">
    <property type="entry name" value="Ser-Thr/Tyr_kinase_cat_dom"/>
</dbReference>
<dbReference type="EMBL" id="JAGKQM010000015">
    <property type="protein sequence ID" value="KAH0881302.1"/>
    <property type="molecule type" value="Genomic_DNA"/>
</dbReference>
<feature type="signal peptide" evidence="13">
    <location>
        <begin position="1"/>
        <end position="19"/>
    </location>
</feature>
<dbReference type="PROSITE" id="PS00183">
    <property type="entry name" value="UBC_1"/>
    <property type="match status" value="1"/>
</dbReference>
<reference evidence="17 18" key="1">
    <citation type="submission" date="2021-05" db="EMBL/GenBank/DDBJ databases">
        <title>Genome Assembly of Synthetic Allotetraploid Brassica napus Reveals Homoeologous Exchanges between Subgenomes.</title>
        <authorList>
            <person name="Davis J.T."/>
        </authorList>
    </citation>
    <scope>NUCLEOTIDE SEQUENCE [LARGE SCALE GENOMIC DNA]</scope>
    <source>
        <strain evidence="18">cv. Da-Ae</strain>
        <tissue evidence="17">Seedling</tissue>
    </source>
</reference>
<evidence type="ECO:0000256" key="5">
    <source>
        <dbReference type="ARBA" id="ARBA00022737"/>
    </source>
</evidence>
<dbReference type="Gene3D" id="3.10.110.10">
    <property type="entry name" value="Ubiquitin Conjugating Enzyme"/>
    <property type="match status" value="1"/>
</dbReference>
<dbReference type="Gene3D" id="1.10.510.10">
    <property type="entry name" value="Transferase(Phosphotransferase) domain 1"/>
    <property type="match status" value="1"/>
</dbReference>
<dbReference type="Proteomes" id="UP000824890">
    <property type="component" value="Unassembled WGS sequence"/>
</dbReference>
<evidence type="ECO:0000256" key="6">
    <source>
        <dbReference type="ARBA" id="ARBA00022786"/>
    </source>
</evidence>
<evidence type="ECO:0000256" key="4">
    <source>
        <dbReference type="ARBA" id="ARBA00022692"/>
    </source>
</evidence>
<comment type="caution">
    <text evidence="17">The sequence shown here is derived from an EMBL/GenBank/DDBJ whole genome shotgun (WGS) entry which is preliminary data.</text>
</comment>
<gene>
    <name evidence="17" type="ORF">HID58_068696</name>
</gene>
<keyword evidence="2" id="KW-0433">Leucine-rich repeat</keyword>
<feature type="domain" description="Thioredoxin" evidence="16">
    <location>
        <begin position="808"/>
        <end position="935"/>
    </location>
</feature>
<keyword evidence="3" id="KW-0808">Transferase</keyword>
<dbReference type="InterPro" id="IPR017937">
    <property type="entry name" value="Thioredoxin_CS"/>
</dbReference>
<dbReference type="PROSITE" id="PS51352">
    <property type="entry name" value="THIOREDOXIN_2"/>
    <property type="match status" value="1"/>
</dbReference>